<dbReference type="GO" id="GO:0004190">
    <property type="term" value="F:aspartic-type endopeptidase activity"/>
    <property type="evidence" value="ECO:0007669"/>
    <property type="project" value="UniProtKB-KW"/>
</dbReference>
<reference evidence="10 11" key="1">
    <citation type="journal article" date="2020" name="ISME J.">
        <title>Uncovering the hidden diversity of litter-decomposition mechanisms in mushroom-forming fungi.</title>
        <authorList>
            <person name="Floudas D."/>
            <person name="Bentzer J."/>
            <person name="Ahren D."/>
            <person name="Johansson T."/>
            <person name="Persson P."/>
            <person name="Tunlid A."/>
        </authorList>
    </citation>
    <scope>NUCLEOTIDE SEQUENCE [LARGE SCALE GENOMIC DNA]</scope>
    <source>
        <strain evidence="10 11">CBS 146.42</strain>
    </source>
</reference>
<dbReference type="PROSITE" id="PS00141">
    <property type="entry name" value="ASP_PROTEASE"/>
    <property type="match status" value="1"/>
</dbReference>
<keyword evidence="11" id="KW-1185">Reference proteome</keyword>
<evidence type="ECO:0000256" key="3">
    <source>
        <dbReference type="PIRSR" id="PIRSR601461-1"/>
    </source>
</evidence>
<dbReference type="CDD" id="cd05471">
    <property type="entry name" value="pepsin_like"/>
    <property type="match status" value="1"/>
</dbReference>
<dbReference type="OrthoDB" id="771136at2759"/>
<dbReference type="InterPro" id="IPR001461">
    <property type="entry name" value="Aspartic_peptidase_A1"/>
</dbReference>
<feature type="signal peptide" evidence="8">
    <location>
        <begin position="1"/>
        <end position="26"/>
    </location>
</feature>
<dbReference type="SUPFAM" id="SSF50630">
    <property type="entry name" value="Acid proteases"/>
    <property type="match status" value="1"/>
</dbReference>
<accession>A0A8H5LLJ4</accession>
<feature type="active site" evidence="3">
    <location>
        <position position="130"/>
    </location>
</feature>
<evidence type="ECO:0000313" key="11">
    <source>
        <dbReference type="Proteomes" id="UP000559027"/>
    </source>
</evidence>
<feature type="disulfide bond" evidence="4">
    <location>
        <begin position="143"/>
        <end position="147"/>
    </location>
</feature>
<feature type="compositionally biased region" description="Basic and acidic residues" evidence="6">
    <location>
        <begin position="86"/>
        <end position="97"/>
    </location>
</feature>
<keyword evidence="5" id="KW-0378">Hydrolase</keyword>
<evidence type="ECO:0000256" key="7">
    <source>
        <dbReference type="SAM" id="Phobius"/>
    </source>
</evidence>
<comment type="similarity">
    <text evidence="1 5">Belongs to the peptidase A1 family.</text>
</comment>
<evidence type="ECO:0000256" key="5">
    <source>
        <dbReference type="RuleBase" id="RU000454"/>
    </source>
</evidence>
<evidence type="ECO:0000313" key="10">
    <source>
        <dbReference type="EMBL" id="KAF5362015.1"/>
    </source>
</evidence>
<proteinExistence type="inferred from homology"/>
<dbReference type="EMBL" id="JAACJO010000002">
    <property type="protein sequence ID" value="KAF5362015.1"/>
    <property type="molecule type" value="Genomic_DNA"/>
</dbReference>
<keyword evidence="5" id="KW-0645">Protease</keyword>
<keyword evidence="4" id="KW-1015">Disulfide bond</keyword>
<dbReference type="InterPro" id="IPR021109">
    <property type="entry name" value="Peptidase_aspartic_dom_sf"/>
</dbReference>
<keyword evidence="7" id="KW-0472">Membrane</keyword>
<evidence type="ECO:0000256" key="4">
    <source>
        <dbReference type="PIRSR" id="PIRSR601461-2"/>
    </source>
</evidence>
<evidence type="ECO:0000259" key="9">
    <source>
        <dbReference type="PROSITE" id="PS51767"/>
    </source>
</evidence>
<dbReference type="PANTHER" id="PTHR47966">
    <property type="entry name" value="BETA-SITE APP-CLEAVING ENZYME, ISOFORM A-RELATED"/>
    <property type="match status" value="1"/>
</dbReference>
<dbReference type="GO" id="GO:0006508">
    <property type="term" value="P:proteolysis"/>
    <property type="evidence" value="ECO:0007669"/>
    <property type="project" value="UniProtKB-KW"/>
</dbReference>
<dbReference type="AlphaFoldDB" id="A0A8H5LLJ4"/>
<dbReference type="PROSITE" id="PS51767">
    <property type="entry name" value="PEPTIDASE_A1"/>
    <property type="match status" value="1"/>
</dbReference>
<name>A0A8H5LLJ4_9AGAR</name>
<dbReference type="InterPro" id="IPR033121">
    <property type="entry name" value="PEPTIDASE_A1"/>
</dbReference>
<gene>
    <name evidence="10" type="ORF">D9756_002632</name>
</gene>
<dbReference type="PRINTS" id="PR00792">
    <property type="entry name" value="PEPSIN"/>
</dbReference>
<dbReference type="InterPro" id="IPR034164">
    <property type="entry name" value="Pepsin-like_dom"/>
</dbReference>
<feature type="region of interest" description="Disordered" evidence="6">
    <location>
        <begin position="27"/>
        <end position="101"/>
    </location>
</feature>
<evidence type="ECO:0000256" key="8">
    <source>
        <dbReference type="SAM" id="SignalP"/>
    </source>
</evidence>
<organism evidence="10 11">
    <name type="scientific">Leucocoprinus leucothites</name>
    <dbReference type="NCBI Taxonomy" id="201217"/>
    <lineage>
        <taxon>Eukaryota</taxon>
        <taxon>Fungi</taxon>
        <taxon>Dikarya</taxon>
        <taxon>Basidiomycota</taxon>
        <taxon>Agaricomycotina</taxon>
        <taxon>Agaricomycetes</taxon>
        <taxon>Agaricomycetidae</taxon>
        <taxon>Agaricales</taxon>
        <taxon>Agaricineae</taxon>
        <taxon>Agaricaceae</taxon>
        <taxon>Leucocoprinus</taxon>
    </lineage>
</organism>
<evidence type="ECO:0000256" key="6">
    <source>
        <dbReference type="SAM" id="MobiDB-lite"/>
    </source>
</evidence>
<evidence type="ECO:0000256" key="1">
    <source>
        <dbReference type="ARBA" id="ARBA00007447"/>
    </source>
</evidence>
<dbReference type="InterPro" id="IPR001969">
    <property type="entry name" value="Aspartic_peptidase_AS"/>
</dbReference>
<dbReference type="Pfam" id="PF00026">
    <property type="entry name" value="Asp"/>
    <property type="match status" value="2"/>
</dbReference>
<keyword evidence="7" id="KW-1133">Transmembrane helix</keyword>
<keyword evidence="2 5" id="KW-0064">Aspartyl protease</keyword>
<feature type="chain" id="PRO_5034881419" description="Peptidase A1 domain-containing protein" evidence="8">
    <location>
        <begin position="27"/>
        <end position="482"/>
    </location>
</feature>
<dbReference type="Gene3D" id="2.40.70.10">
    <property type="entry name" value="Acid Proteases"/>
    <property type="match status" value="2"/>
</dbReference>
<sequence length="482" mass="50656">MVTTPRKKNIVLTALVALEAASLTSATSYPGPHPHEISPGTPNAKRSIPLVRRSPTPKTKEEWGEWAHQQRQGLSQKYGAGGAGGKADESGTKEKRSTGTNLIVNQGGDSSYYGTVAIGTPPTSFNVILDTGSSDLWVASANCTTGCTLIPKFDTTSSSTYQNLSMPFDITYGVRYVRCGFARITATAGIGLMGLAFDTIASSKAVPFWQTLASGGAWNESVMAFHLTRFNNASDVQRLEPGGSFDMGFTNTSLYTGDIDYVALPSEGTYWILPLNNLLVNGNSVSIPSGRASYAAIDTGTTLVGGPQSAISLLYNQIPGSQVGSGNFEGYYIYPCDTNVTVQMGFGNSSTAWTISPDDFKLSELEEGQCLGAFFELSGGGSAPPWIIGDTFLKNVYSVFRYEPPSVGFAELSSTANTLSGASEAVPTPTLASTAATVSASSTPSFVAGDTSSACSLRQHSRLWALVVSVVAAVVGMLLTVQ</sequence>
<evidence type="ECO:0000256" key="2">
    <source>
        <dbReference type="ARBA" id="ARBA00022750"/>
    </source>
</evidence>
<dbReference type="PANTHER" id="PTHR47966:SF6">
    <property type="entry name" value="PEPTIDASE A1 DOMAIN-CONTAINING PROTEIN"/>
    <property type="match status" value="1"/>
</dbReference>
<feature type="domain" description="Peptidase A1" evidence="9">
    <location>
        <begin position="112"/>
        <end position="410"/>
    </location>
</feature>
<feature type="active site" evidence="3">
    <location>
        <position position="298"/>
    </location>
</feature>
<protein>
    <recommendedName>
        <fullName evidence="9">Peptidase A1 domain-containing protein</fullName>
    </recommendedName>
</protein>
<feature type="transmembrane region" description="Helical" evidence="7">
    <location>
        <begin position="463"/>
        <end position="481"/>
    </location>
</feature>
<dbReference type="Proteomes" id="UP000559027">
    <property type="component" value="Unassembled WGS sequence"/>
</dbReference>
<keyword evidence="8" id="KW-0732">Signal</keyword>
<comment type="caution">
    <text evidence="10">The sequence shown here is derived from an EMBL/GenBank/DDBJ whole genome shotgun (WGS) entry which is preliminary data.</text>
</comment>
<keyword evidence="7" id="KW-0812">Transmembrane</keyword>